<proteinExistence type="inferred from homology"/>
<organism evidence="4 5">
    <name type="scientific">Solirubrobacter phytolaccae</name>
    <dbReference type="NCBI Taxonomy" id="1404360"/>
    <lineage>
        <taxon>Bacteria</taxon>
        <taxon>Bacillati</taxon>
        <taxon>Actinomycetota</taxon>
        <taxon>Thermoleophilia</taxon>
        <taxon>Solirubrobacterales</taxon>
        <taxon>Solirubrobacteraceae</taxon>
        <taxon>Solirubrobacter</taxon>
    </lineage>
</organism>
<dbReference type="PANTHER" id="PTHR30486">
    <property type="entry name" value="TWITCHING MOTILITY PROTEIN PILT"/>
    <property type="match status" value="1"/>
</dbReference>
<dbReference type="InterPro" id="IPR001482">
    <property type="entry name" value="T2SS/T4SS_dom"/>
</dbReference>
<dbReference type="SUPFAM" id="SSF52540">
    <property type="entry name" value="P-loop containing nucleoside triphosphate hydrolases"/>
    <property type="match status" value="1"/>
</dbReference>
<dbReference type="CDD" id="cd01131">
    <property type="entry name" value="PilT"/>
    <property type="match status" value="1"/>
</dbReference>
<sequence length="405" mass="44406">MAFDLDHALRYLIAAEGSDLHLKVPSYPLIRLHGHLEPIAGTERLYPEDTRQALAQMLLDPEKVAEFEAENEVDFSYSVEGLGRFRVNAFLQRGSVSIVMRAIPVIIKSVDELGLPEAVTNLANEERGIILLTGTTGSGKSTTLAAMIDHMNRTMKKHIVTIEDPIEFLHRDRGCIINQREVGQDTASFKRALRRVLRQDPDVILVGEMRDEETVHTALSAAETGHLVLSTLHTVDAPETVNRIIDFFPPHQQQQARAMIAGTLKGIVSQRLVRTVDGDGRVACCEIMVMTGRVHDMILDPKLTGQLPEVVAEGGYYGMQTFDQHLLKHLRAGRISYEEAMQSATSPHDFKLMVAAEGPIPEQNLPQQQEPGAPQPAPSMGQANVGSPSPAGPPPPSAPPPGVRF</sequence>
<gene>
    <name evidence="4" type="ORF">OJ997_29875</name>
</gene>
<dbReference type="InterPro" id="IPR006321">
    <property type="entry name" value="PilT/PilU"/>
</dbReference>
<comment type="similarity">
    <text evidence="1">Belongs to the GSP E family.</text>
</comment>
<evidence type="ECO:0000256" key="2">
    <source>
        <dbReference type="SAM" id="MobiDB-lite"/>
    </source>
</evidence>
<dbReference type="Proteomes" id="UP001147653">
    <property type="component" value="Unassembled WGS sequence"/>
</dbReference>
<reference evidence="4" key="1">
    <citation type="submission" date="2022-10" db="EMBL/GenBank/DDBJ databases">
        <title>The WGS of Solirubrobacter phytolaccae KCTC 29190.</title>
        <authorList>
            <person name="Jiang Z."/>
        </authorList>
    </citation>
    <scope>NUCLEOTIDE SEQUENCE</scope>
    <source>
        <strain evidence="4">KCTC 29190</strain>
    </source>
</reference>
<comment type="caution">
    <text evidence="4">The sequence shown here is derived from an EMBL/GenBank/DDBJ whole genome shotgun (WGS) entry which is preliminary data.</text>
</comment>
<accession>A0A9X3SAJ2</accession>
<dbReference type="InterPro" id="IPR050921">
    <property type="entry name" value="T4SS_GSP_E_ATPase"/>
</dbReference>
<dbReference type="RefSeq" id="WP_270029004.1">
    <property type="nucleotide sequence ID" value="NZ_JAPDDP010000079.1"/>
</dbReference>
<dbReference type="PANTHER" id="PTHR30486:SF12">
    <property type="entry name" value="TYPE IV PILUS ATPASE PILU"/>
    <property type="match status" value="1"/>
</dbReference>
<dbReference type="SMART" id="SM00382">
    <property type="entry name" value="AAA"/>
    <property type="match status" value="1"/>
</dbReference>
<protein>
    <submittedName>
        <fullName evidence="4">Type IV pilus twitching motility protein PilT</fullName>
    </submittedName>
</protein>
<dbReference type="PROSITE" id="PS00662">
    <property type="entry name" value="T2SP_E"/>
    <property type="match status" value="1"/>
</dbReference>
<dbReference type="GO" id="GO:0005524">
    <property type="term" value="F:ATP binding"/>
    <property type="evidence" value="ECO:0007669"/>
    <property type="project" value="InterPro"/>
</dbReference>
<name>A0A9X3SAJ2_9ACTN</name>
<dbReference type="InterPro" id="IPR003593">
    <property type="entry name" value="AAA+_ATPase"/>
</dbReference>
<feature type="compositionally biased region" description="Pro residues" evidence="2">
    <location>
        <begin position="390"/>
        <end position="405"/>
    </location>
</feature>
<dbReference type="InterPro" id="IPR027417">
    <property type="entry name" value="P-loop_NTPase"/>
</dbReference>
<feature type="region of interest" description="Disordered" evidence="2">
    <location>
        <begin position="358"/>
        <end position="405"/>
    </location>
</feature>
<dbReference type="NCBIfam" id="TIGR01420">
    <property type="entry name" value="pilT_fam"/>
    <property type="match status" value="1"/>
</dbReference>
<dbReference type="AlphaFoldDB" id="A0A9X3SAJ2"/>
<evidence type="ECO:0000313" key="5">
    <source>
        <dbReference type="Proteomes" id="UP001147653"/>
    </source>
</evidence>
<dbReference type="EMBL" id="JAPDDP010000079">
    <property type="protein sequence ID" value="MDA0184549.1"/>
    <property type="molecule type" value="Genomic_DNA"/>
</dbReference>
<dbReference type="GO" id="GO:0016887">
    <property type="term" value="F:ATP hydrolysis activity"/>
    <property type="evidence" value="ECO:0007669"/>
    <property type="project" value="InterPro"/>
</dbReference>
<dbReference type="Gene3D" id="3.40.50.300">
    <property type="entry name" value="P-loop containing nucleotide triphosphate hydrolases"/>
    <property type="match status" value="1"/>
</dbReference>
<keyword evidence="5" id="KW-1185">Reference proteome</keyword>
<evidence type="ECO:0000313" key="4">
    <source>
        <dbReference type="EMBL" id="MDA0184549.1"/>
    </source>
</evidence>
<dbReference type="Gene3D" id="3.30.450.90">
    <property type="match status" value="1"/>
</dbReference>
<dbReference type="Pfam" id="PF00437">
    <property type="entry name" value="T2SSE"/>
    <property type="match status" value="1"/>
</dbReference>
<evidence type="ECO:0000256" key="1">
    <source>
        <dbReference type="ARBA" id="ARBA00006611"/>
    </source>
</evidence>
<feature type="domain" description="Bacterial type II secretion system protein E" evidence="3">
    <location>
        <begin position="197"/>
        <end position="211"/>
    </location>
</feature>
<evidence type="ECO:0000259" key="3">
    <source>
        <dbReference type="PROSITE" id="PS00662"/>
    </source>
</evidence>